<protein>
    <submittedName>
        <fullName evidence="5">Subtilisin-like protease SDD1</fullName>
    </submittedName>
</protein>
<keyword evidence="6" id="KW-1185">Reference proteome</keyword>
<gene>
    <name evidence="5" type="ORF">FCM35_KLT15805</name>
</gene>
<dbReference type="AlphaFoldDB" id="A0A833W1E2"/>
<feature type="chain" id="PRO_5032833579" evidence="3">
    <location>
        <begin position="23"/>
        <end position="158"/>
    </location>
</feature>
<dbReference type="InterPro" id="IPR036852">
    <property type="entry name" value="Peptidase_S8/S53_dom_sf"/>
</dbReference>
<dbReference type="Proteomes" id="UP000623129">
    <property type="component" value="Unassembled WGS sequence"/>
</dbReference>
<evidence type="ECO:0000313" key="5">
    <source>
        <dbReference type="EMBL" id="KAF3340034.1"/>
    </source>
</evidence>
<accession>A0A833W1E2</accession>
<comment type="caution">
    <text evidence="5">The sequence shown here is derived from an EMBL/GenBank/DDBJ whole genome shotgun (WGS) entry which is preliminary data.</text>
</comment>
<feature type="domain" description="Inhibitor I9" evidence="4">
    <location>
        <begin position="49"/>
        <end position="114"/>
    </location>
</feature>
<dbReference type="GO" id="GO:0004252">
    <property type="term" value="F:serine-type endopeptidase activity"/>
    <property type="evidence" value="ECO:0007669"/>
    <property type="project" value="InterPro"/>
</dbReference>
<evidence type="ECO:0000313" key="6">
    <source>
        <dbReference type="Proteomes" id="UP000623129"/>
    </source>
</evidence>
<evidence type="ECO:0000256" key="3">
    <source>
        <dbReference type="SAM" id="SignalP"/>
    </source>
</evidence>
<dbReference type="InterPro" id="IPR037045">
    <property type="entry name" value="S8pro/Inhibitor_I9_sf"/>
</dbReference>
<name>A0A833W1E2_9POAL</name>
<keyword evidence="5" id="KW-0378">Hydrolase</keyword>
<dbReference type="GO" id="GO:0006508">
    <property type="term" value="P:proteolysis"/>
    <property type="evidence" value="ECO:0007669"/>
    <property type="project" value="UniProtKB-KW"/>
</dbReference>
<dbReference type="InterPro" id="IPR045051">
    <property type="entry name" value="SBT"/>
</dbReference>
<keyword evidence="2 3" id="KW-0732">Signal</keyword>
<evidence type="ECO:0000259" key="4">
    <source>
        <dbReference type="Pfam" id="PF05922"/>
    </source>
</evidence>
<proteinExistence type="inferred from homology"/>
<dbReference type="Gene3D" id="3.30.70.80">
    <property type="entry name" value="Peptidase S8 propeptide/proteinase inhibitor I9"/>
    <property type="match status" value="1"/>
</dbReference>
<evidence type="ECO:0000256" key="2">
    <source>
        <dbReference type="ARBA" id="ARBA00022729"/>
    </source>
</evidence>
<dbReference type="PANTHER" id="PTHR10795">
    <property type="entry name" value="PROPROTEIN CONVERTASE SUBTILISIN/KEXIN"/>
    <property type="match status" value="1"/>
</dbReference>
<dbReference type="OrthoDB" id="695927at2759"/>
<dbReference type="InterPro" id="IPR010259">
    <property type="entry name" value="S8pro/Inhibitor_I9"/>
</dbReference>
<comment type="similarity">
    <text evidence="1">Belongs to the peptidase S8 family.</text>
</comment>
<dbReference type="EMBL" id="SWLB01000003">
    <property type="protein sequence ID" value="KAF3340034.1"/>
    <property type="molecule type" value="Genomic_DNA"/>
</dbReference>
<dbReference type="Pfam" id="PF05922">
    <property type="entry name" value="Inhibitor_I9"/>
    <property type="match status" value="1"/>
</dbReference>
<keyword evidence="5" id="KW-0645">Protease</keyword>
<dbReference type="SUPFAM" id="SSF52743">
    <property type="entry name" value="Subtilisin-like"/>
    <property type="match status" value="1"/>
</dbReference>
<evidence type="ECO:0000256" key="1">
    <source>
        <dbReference type="ARBA" id="ARBA00011073"/>
    </source>
</evidence>
<organism evidence="5 6">
    <name type="scientific">Carex littledalei</name>
    <dbReference type="NCBI Taxonomy" id="544730"/>
    <lineage>
        <taxon>Eukaryota</taxon>
        <taxon>Viridiplantae</taxon>
        <taxon>Streptophyta</taxon>
        <taxon>Embryophyta</taxon>
        <taxon>Tracheophyta</taxon>
        <taxon>Spermatophyta</taxon>
        <taxon>Magnoliopsida</taxon>
        <taxon>Liliopsida</taxon>
        <taxon>Poales</taxon>
        <taxon>Cyperaceae</taxon>
        <taxon>Cyperoideae</taxon>
        <taxon>Cariceae</taxon>
        <taxon>Carex</taxon>
        <taxon>Carex subgen. Euthyceras</taxon>
    </lineage>
</organism>
<sequence>MGSNRAPLHYLCISILFSLASSTVTHDGRNKLENYMVFVREAKDIDTSVHENAENWHNSLLSTVCKNSSVSRLIYSYTTVVNGFAARLTEMEVQEMSKHPWFVRAILANNRYKLTTTQTPNFLKLRGPGGLWRRAQNMGEGIIIGIIDSGCLARSPLF</sequence>
<feature type="signal peptide" evidence="3">
    <location>
        <begin position="1"/>
        <end position="22"/>
    </location>
</feature>
<reference evidence="5" key="1">
    <citation type="submission" date="2020-01" db="EMBL/GenBank/DDBJ databases">
        <title>Genome sequence of Kobresia littledalei, the first chromosome-level genome in the family Cyperaceae.</title>
        <authorList>
            <person name="Qu G."/>
        </authorList>
    </citation>
    <scope>NUCLEOTIDE SEQUENCE</scope>
    <source>
        <strain evidence="5">C.B.Clarke</strain>
        <tissue evidence="5">Leaf</tissue>
    </source>
</reference>